<feature type="region of interest" description="Disordered" evidence="5">
    <location>
        <begin position="73"/>
        <end position="109"/>
    </location>
</feature>
<keyword evidence="4" id="KW-0067">ATP-binding</keyword>
<feature type="compositionally biased region" description="Basic and acidic residues" evidence="5">
    <location>
        <begin position="74"/>
        <end position="97"/>
    </location>
</feature>
<dbReference type="GO" id="GO:0006952">
    <property type="term" value="P:defense response"/>
    <property type="evidence" value="ECO:0007669"/>
    <property type="project" value="UniProtKB-KW"/>
</dbReference>
<evidence type="ECO:0000313" key="8">
    <source>
        <dbReference type="Proteomes" id="UP001293254"/>
    </source>
</evidence>
<protein>
    <submittedName>
        <fullName evidence="7">Late blight resistance protein R1-A</fullName>
    </submittedName>
</protein>
<dbReference type="InterPro" id="IPR002182">
    <property type="entry name" value="NB-ARC"/>
</dbReference>
<evidence type="ECO:0000256" key="3">
    <source>
        <dbReference type="ARBA" id="ARBA00022821"/>
    </source>
</evidence>
<keyword evidence="3" id="KW-0611">Plant defense</keyword>
<evidence type="ECO:0000256" key="5">
    <source>
        <dbReference type="SAM" id="MobiDB-lite"/>
    </source>
</evidence>
<reference evidence="7" key="2">
    <citation type="journal article" date="2024" name="Plant">
        <title>Genomic evolution and insights into agronomic trait innovations of Sesamum species.</title>
        <authorList>
            <person name="Miao H."/>
            <person name="Wang L."/>
            <person name="Qu L."/>
            <person name="Liu H."/>
            <person name="Sun Y."/>
            <person name="Le M."/>
            <person name="Wang Q."/>
            <person name="Wei S."/>
            <person name="Zheng Y."/>
            <person name="Lin W."/>
            <person name="Duan Y."/>
            <person name="Cao H."/>
            <person name="Xiong S."/>
            <person name="Wang X."/>
            <person name="Wei L."/>
            <person name="Li C."/>
            <person name="Ma Q."/>
            <person name="Ju M."/>
            <person name="Zhao R."/>
            <person name="Li G."/>
            <person name="Mu C."/>
            <person name="Tian Q."/>
            <person name="Mei H."/>
            <person name="Zhang T."/>
            <person name="Gao T."/>
            <person name="Zhang H."/>
        </authorList>
    </citation>
    <scope>NUCLEOTIDE SEQUENCE</scope>
    <source>
        <strain evidence="7">3651</strain>
    </source>
</reference>
<dbReference type="GO" id="GO:0005524">
    <property type="term" value="F:ATP binding"/>
    <property type="evidence" value="ECO:0007669"/>
    <property type="project" value="UniProtKB-KW"/>
</dbReference>
<dbReference type="PANTHER" id="PTHR36766">
    <property type="entry name" value="PLANT BROAD-SPECTRUM MILDEW RESISTANCE PROTEIN RPW8"/>
    <property type="match status" value="1"/>
</dbReference>
<dbReference type="InterPro" id="IPR027417">
    <property type="entry name" value="P-loop_NTPase"/>
</dbReference>
<dbReference type="AlphaFoldDB" id="A0AAE1Y9A7"/>
<dbReference type="PANTHER" id="PTHR36766:SF30">
    <property type="entry name" value="TIR-NBS TYPE DISEASE RESISTANCE PROTEIN-RELATED"/>
    <property type="match status" value="1"/>
</dbReference>
<sequence>MTPVSAVRAAAERLEHVLLTEGAPEILVQLRSDLSGIEDFLTDAYNISDATARQVISLAYEIEDAVDSYARPDAASKRNREANHVRAGDTTTRERSDTSTPTFNLNPLTQVRGNGVRGSTILKLGAEDRLRSILLHGQSRLSVIAICGEGGVGKTTLARSLYNDPLVVEHFDSGGCVTVGDVFRLRDIQKALLISLGSALSMAQMETRELTEQFYLVLKGRRYLVVLDDVWSWREWGALRSAFPDDENGSAIVVTSRLQQVAEHTASDADLVYQIRRFDDKESWLLFKMITRLEDPGS</sequence>
<dbReference type="EMBL" id="JACGWO010000006">
    <property type="protein sequence ID" value="KAK4425428.1"/>
    <property type="molecule type" value="Genomic_DNA"/>
</dbReference>
<comment type="caution">
    <text evidence="7">The sequence shown here is derived from an EMBL/GenBank/DDBJ whole genome shotgun (WGS) entry which is preliminary data.</text>
</comment>
<accession>A0AAE1Y9A7</accession>
<dbReference type="Proteomes" id="UP001293254">
    <property type="component" value="Unassembled WGS sequence"/>
</dbReference>
<gene>
    <name evidence="7" type="ORF">Salat_1736800</name>
</gene>
<evidence type="ECO:0000256" key="2">
    <source>
        <dbReference type="ARBA" id="ARBA00022741"/>
    </source>
</evidence>
<keyword evidence="8" id="KW-1185">Reference proteome</keyword>
<evidence type="ECO:0000256" key="4">
    <source>
        <dbReference type="ARBA" id="ARBA00022840"/>
    </source>
</evidence>
<dbReference type="Gene3D" id="3.40.50.300">
    <property type="entry name" value="P-loop containing nucleotide triphosphate hydrolases"/>
    <property type="match status" value="1"/>
</dbReference>
<dbReference type="FunFam" id="3.40.50.300:FF:001091">
    <property type="entry name" value="Probable disease resistance protein At1g61300"/>
    <property type="match status" value="1"/>
</dbReference>
<name>A0AAE1Y9A7_9LAMI</name>
<feature type="domain" description="NB-ARC" evidence="6">
    <location>
        <begin position="129"/>
        <end position="289"/>
    </location>
</feature>
<proteinExistence type="inferred from homology"/>
<dbReference type="PRINTS" id="PR00364">
    <property type="entry name" value="DISEASERSIST"/>
</dbReference>
<evidence type="ECO:0000256" key="1">
    <source>
        <dbReference type="ARBA" id="ARBA00008894"/>
    </source>
</evidence>
<evidence type="ECO:0000259" key="6">
    <source>
        <dbReference type="Pfam" id="PF00931"/>
    </source>
</evidence>
<dbReference type="SUPFAM" id="SSF52540">
    <property type="entry name" value="P-loop containing nucleoside triphosphate hydrolases"/>
    <property type="match status" value="1"/>
</dbReference>
<evidence type="ECO:0000313" key="7">
    <source>
        <dbReference type="EMBL" id="KAK4425428.1"/>
    </source>
</evidence>
<dbReference type="Pfam" id="PF00931">
    <property type="entry name" value="NB-ARC"/>
    <property type="match status" value="1"/>
</dbReference>
<organism evidence="7 8">
    <name type="scientific">Sesamum alatum</name>
    <dbReference type="NCBI Taxonomy" id="300844"/>
    <lineage>
        <taxon>Eukaryota</taxon>
        <taxon>Viridiplantae</taxon>
        <taxon>Streptophyta</taxon>
        <taxon>Embryophyta</taxon>
        <taxon>Tracheophyta</taxon>
        <taxon>Spermatophyta</taxon>
        <taxon>Magnoliopsida</taxon>
        <taxon>eudicotyledons</taxon>
        <taxon>Gunneridae</taxon>
        <taxon>Pentapetalae</taxon>
        <taxon>asterids</taxon>
        <taxon>lamiids</taxon>
        <taxon>Lamiales</taxon>
        <taxon>Pedaliaceae</taxon>
        <taxon>Sesamum</taxon>
    </lineage>
</organism>
<comment type="similarity">
    <text evidence="1">Belongs to the disease resistance NB-LRR family.</text>
</comment>
<dbReference type="GO" id="GO:0043531">
    <property type="term" value="F:ADP binding"/>
    <property type="evidence" value="ECO:0007669"/>
    <property type="project" value="InterPro"/>
</dbReference>
<keyword evidence="2" id="KW-0547">Nucleotide-binding</keyword>
<reference evidence="7" key="1">
    <citation type="submission" date="2020-06" db="EMBL/GenBank/DDBJ databases">
        <authorList>
            <person name="Li T."/>
            <person name="Hu X."/>
            <person name="Zhang T."/>
            <person name="Song X."/>
            <person name="Zhang H."/>
            <person name="Dai N."/>
            <person name="Sheng W."/>
            <person name="Hou X."/>
            <person name="Wei L."/>
        </authorList>
    </citation>
    <scope>NUCLEOTIDE SEQUENCE</scope>
    <source>
        <strain evidence="7">3651</strain>
        <tissue evidence="7">Leaf</tissue>
    </source>
</reference>